<sequence>MASLEGIGHTNYVTLKVFRNPKSSVEEPHF</sequence>
<accession>A0A0V0YVJ6</accession>
<keyword evidence="2" id="KW-1185">Reference proteome</keyword>
<protein>
    <submittedName>
        <fullName evidence="1">Uncharacterized protein</fullName>
    </submittedName>
</protein>
<reference evidence="1 2" key="1">
    <citation type="submission" date="2015-01" db="EMBL/GenBank/DDBJ databases">
        <title>Evolution of Trichinella species and genotypes.</title>
        <authorList>
            <person name="Korhonen P.K."/>
            <person name="Edoardo P."/>
            <person name="Giuseppe L.R."/>
            <person name="Gasser R.B."/>
        </authorList>
    </citation>
    <scope>NUCLEOTIDE SEQUENCE [LARGE SCALE GENOMIC DNA]</scope>
    <source>
        <strain evidence="1">ISS2496</strain>
    </source>
</reference>
<organism evidence="1 2">
    <name type="scientific">Trichinella patagoniensis</name>
    <dbReference type="NCBI Taxonomy" id="990121"/>
    <lineage>
        <taxon>Eukaryota</taxon>
        <taxon>Metazoa</taxon>
        <taxon>Ecdysozoa</taxon>
        <taxon>Nematoda</taxon>
        <taxon>Enoplea</taxon>
        <taxon>Dorylaimia</taxon>
        <taxon>Trichinellida</taxon>
        <taxon>Trichinellidae</taxon>
        <taxon>Trichinella</taxon>
    </lineage>
</organism>
<name>A0A0V0YVJ6_9BILA</name>
<gene>
    <name evidence="1" type="ORF">T12_9720</name>
</gene>
<dbReference type="AlphaFoldDB" id="A0A0V0YVJ6"/>
<dbReference type="Proteomes" id="UP000054783">
    <property type="component" value="Unassembled WGS sequence"/>
</dbReference>
<dbReference type="EMBL" id="JYDQ01002472">
    <property type="protein sequence ID" value="KRY03802.1"/>
    <property type="molecule type" value="Genomic_DNA"/>
</dbReference>
<comment type="caution">
    <text evidence="1">The sequence shown here is derived from an EMBL/GenBank/DDBJ whole genome shotgun (WGS) entry which is preliminary data.</text>
</comment>
<proteinExistence type="predicted"/>
<evidence type="ECO:0000313" key="1">
    <source>
        <dbReference type="EMBL" id="KRY03802.1"/>
    </source>
</evidence>
<evidence type="ECO:0000313" key="2">
    <source>
        <dbReference type="Proteomes" id="UP000054783"/>
    </source>
</evidence>